<keyword evidence="3" id="KW-0328">Glycosyltransferase</keyword>
<keyword evidence="8 13" id="KW-0472">Membrane</keyword>
<comment type="subcellular location">
    <subcellularLocation>
        <location evidence="1">Endoplasmic reticulum membrane</location>
        <topology evidence="1">Single-pass membrane protein</topology>
    </subcellularLocation>
</comment>
<dbReference type="GO" id="GO:0004578">
    <property type="term" value="F:chitobiosyldiphosphodolichol beta-mannosyltransferase activity"/>
    <property type="evidence" value="ECO:0007669"/>
    <property type="project" value="UniProtKB-EC"/>
</dbReference>
<evidence type="ECO:0000256" key="5">
    <source>
        <dbReference type="ARBA" id="ARBA00022692"/>
    </source>
</evidence>
<evidence type="ECO:0000313" key="15">
    <source>
        <dbReference type="EMBL" id="CAB3402171.1"/>
    </source>
</evidence>
<dbReference type="Proteomes" id="UP000494206">
    <property type="component" value="Unassembled WGS sequence"/>
</dbReference>
<evidence type="ECO:0000313" key="16">
    <source>
        <dbReference type="Proteomes" id="UP000494206"/>
    </source>
</evidence>
<keyword evidence="16" id="KW-1185">Reference proteome</keyword>
<evidence type="ECO:0000256" key="6">
    <source>
        <dbReference type="ARBA" id="ARBA00022824"/>
    </source>
</evidence>
<keyword evidence="5 13" id="KW-0812">Transmembrane</keyword>
<dbReference type="InterPro" id="IPR026051">
    <property type="entry name" value="ALG1-like"/>
</dbReference>
<dbReference type="SUPFAM" id="SSF53756">
    <property type="entry name" value="UDP-Glycosyltransferase/glycogen phosphorylase"/>
    <property type="match status" value="1"/>
</dbReference>
<dbReference type="PANTHER" id="PTHR13036:SF0">
    <property type="entry name" value="CHITOBIOSYLDIPHOSPHODOLICHOL BETA-MANNOSYLTRANSFERASE"/>
    <property type="match status" value="1"/>
</dbReference>
<dbReference type="Gene3D" id="3.40.50.2000">
    <property type="entry name" value="Glycogen Phosphorylase B"/>
    <property type="match status" value="1"/>
</dbReference>
<evidence type="ECO:0000256" key="2">
    <source>
        <dbReference type="ARBA" id="ARBA00004922"/>
    </source>
</evidence>
<evidence type="ECO:0000256" key="9">
    <source>
        <dbReference type="ARBA" id="ARBA00031434"/>
    </source>
</evidence>
<evidence type="ECO:0000256" key="13">
    <source>
        <dbReference type="SAM" id="Phobius"/>
    </source>
</evidence>
<evidence type="ECO:0000256" key="1">
    <source>
        <dbReference type="ARBA" id="ARBA00004389"/>
    </source>
</evidence>
<reference evidence="15 16" key="1">
    <citation type="submission" date="2020-04" db="EMBL/GenBank/DDBJ databases">
        <authorList>
            <person name="Laetsch R D."/>
            <person name="Stevens L."/>
            <person name="Kumar S."/>
            <person name="Blaxter L. M."/>
        </authorList>
    </citation>
    <scope>NUCLEOTIDE SEQUENCE [LARGE SCALE GENOMIC DNA]</scope>
</reference>
<sequence>MNYDKKCEAAVVVVGDVGRSPRMCNHAKMLADEGFLVKIFGFCDSLPGKAIKDHPNIRISPILPPPELAFLPVFVQLPIKLVWNFVFLTFALLFKTSFSNLRVVLMQNPPALPTMPVCFLIAKLKNAKFCIDWHNYMFSILRDKYDLTEAQITGEGNNGNSMKIRIVRIVRYLEGICGRLSDRNLCVTNAMRNDLKQHWGIEANTFYDRPPSWKFSEPTIEEIHELYQRLQEKEDGAVLKNDLIDESETLITQKLENGTIIKREHRPLVLLSSTSWTADEKFEILLDALFEYDKIAADRSQNFPRLFVIITGKGPLKRMYMEQIDKKQLKFVNIYTPWLEAEDYPKMIASADLGISLHTSTSGLDLPMKVVDMFGAKVPVLAKKFRCIAELVKEGDNGYLFENSDQLLEKLKLIAKGFPTNLKLLNLKENVVKNKFETWEEMWNREVKDILQLPSEFDNRRQIQKLKSIYIVAIGILSIFVFGIIYVILLRMGKFI</sequence>
<evidence type="ECO:0000256" key="3">
    <source>
        <dbReference type="ARBA" id="ARBA00022676"/>
    </source>
</evidence>
<proteinExistence type="predicted"/>
<dbReference type="AlphaFoldDB" id="A0A8S1EVW2"/>
<dbReference type="Pfam" id="PF00534">
    <property type="entry name" value="Glycos_transf_1"/>
    <property type="match status" value="1"/>
</dbReference>
<comment type="caution">
    <text evidence="15">The sequence shown here is derived from an EMBL/GenBank/DDBJ whole genome shotgun (WGS) entry which is preliminary data.</text>
</comment>
<evidence type="ECO:0000256" key="8">
    <source>
        <dbReference type="ARBA" id="ARBA00023136"/>
    </source>
</evidence>
<dbReference type="PANTHER" id="PTHR13036">
    <property type="entry name" value="BETA1,4 MANNOSYLTRANSFERASE"/>
    <property type="match status" value="1"/>
</dbReference>
<dbReference type="EMBL" id="CADEPM010000003">
    <property type="protein sequence ID" value="CAB3402171.1"/>
    <property type="molecule type" value="Genomic_DNA"/>
</dbReference>
<comment type="pathway">
    <text evidence="2">Protein modification; protein glycosylation.</text>
</comment>
<name>A0A8S1EVW2_9PELO</name>
<accession>A0A8S1EVW2</accession>
<evidence type="ECO:0000256" key="10">
    <source>
        <dbReference type="ARBA" id="ARBA00031566"/>
    </source>
</evidence>
<dbReference type="GO" id="GO:0005789">
    <property type="term" value="C:endoplasmic reticulum membrane"/>
    <property type="evidence" value="ECO:0007669"/>
    <property type="project" value="UniProtKB-SubCell"/>
</dbReference>
<evidence type="ECO:0000256" key="11">
    <source>
        <dbReference type="ARBA" id="ARBA00033088"/>
    </source>
</evidence>
<feature type="transmembrane region" description="Helical" evidence="13">
    <location>
        <begin position="469"/>
        <end position="489"/>
    </location>
</feature>
<dbReference type="OrthoDB" id="614844at2759"/>
<keyword evidence="6" id="KW-0256">Endoplasmic reticulum</keyword>
<organism evidence="15 16">
    <name type="scientific">Caenorhabditis bovis</name>
    <dbReference type="NCBI Taxonomy" id="2654633"/>
    <lineage>
        <taxon>Eukaryota</taxon>
        <taxon>Metazoa</taxon>
        <taxon>Ecdysozoa</taxon>
        <taxon>Nematoda</taxon>
        <taxon>Chromadorea</taxon>
        <taxon>Rhabditida</taxon>
        <taxon>Rhabditina</taxon>
        <taxon>Rhabditomorpha</taxon>
        <taxon>Rhabditoidea</taxon>
        <taxon>Rhabditidae</taxon>
        <taxon>Peloderinae</taxon>
        <taxon>Caenorhabditis</taxon>
    </lineage>
</organism>
<protein>
    <recommendedName>
        <fullName evidence="10">Beta-1,4-mannosyltransferase</fullName>
    </recommendedName>
    <alternativeName>
        <fullName evidence="11">GDP-Man:GlcNAc2-PP-dolichol mannosyltransferase</fullName>
    </alternativeName>
    <alternativeName>
        <fullName evidence="9">GDP-mannose-dolichol diphosphochitobiose mannosyltransferase</fullName>
    </alternativeName>
</protein>
<keyword evidence="7 13" id="KW-1133">Transmembrane helix</keyword>
<keyword evidence="4" id="KW-0808">Transferase</keyword>
<gene>
    <name evidence="15" type="ORF">CBOVIS_LOCUS4821</name>
</gene>
<comment type="catalytic activity">
    <reaction evidence="12">
        <text>an N,N'-diacetylchitobiosyl-diphospho-di-trans,poly-cis-dolichol + GDP-alpha-D-mannose = a beta-D-Man-(1-&gt;4)-beta-D-GlcNAc-(1-&gt;4)-alpha-D-GlcNAc-diphospho-di-trans,poly-cis-dolichol + GDP + H(+)</text>
        <dbReference type="Rhea" id="RHEA:13865"/>
        <dbReference type="Rhea" id="RHEA-COMP:19510"/>
        <dbReference type="Rhea" id="RHEA-COMP:19511"/>
        <dbReference type="ChEBI" id="CHEBI:15378"/>
        <dbReference type="ChEBI" id="CHEBI:57269"/>
        <dbReference type="ChEBI" id="CHEBI:57527"/>
        <dbReference type="ChEBI" id="CHEBI:58189"/>
        <dbReference type="ChEBI" id="CHEBI:58472"/>
        <dbReference type="EC" id="2.4.1.142"/>
    </reaction>
    <physiologicalReaction direction="left-to-right" evidence="12">
        <dbReference type="Rhea" id="RHEA:13866"/>
    </physiologicalReaction>
</comment>
<feature type="domain" description="Glycosyl transferase family 1" evidence="14">
    <location>
        <begin position="301"/>
        <end position="414"/>
    </location>
</feature>
<evidence type="ECO:0000256" key="4">
    <source>
        <dbReference type="ARBA" id="ARBA00022679"/>
    </source>
</evidence>
<dbReference type="InterPro" id="IPR001296">
    <property type="entry name" value="Glyco_trans_1"/>
</dbReference>
<evidence type="ECO:0000256" key="7">
    <source>
        <dbReference type="ARBA" id="ARBA00022989"/>
    </source>
</evidence>
<evidence type="ECO:0000256" key="12">
    <source>
        <dbReference type="ARBA" id="ARBA00045071"/>
    </source>
</evidence>
<evidence type="ECO:0000259" key="14">
    <source>
        <dbReference type="Pfam" id="PF00534"/>
    </source>
</evidence>